<keyword evidence="1" id="KW-1133">Transmembrane helix</keyword>
<protein>
    <recommendedName>
        <fullName evidence="4">DUF3810 domain-containing protein</fullName>
    </recommendedName>
</protein>
<evidence type="ECO:0008006" key="4">
    <source>
        <dbReference type="Google" id="ProtNLM"/>
    </source>
</evidence>
<dbReference type="EMBL" id="AJYA01000002">
    <property type="protein sequence ID" value="EIM78741.1"/>
    <property type="molecule type" value="Genomic_DNA"/>
</dbReference>
<dbReference type="OrthoDB" id="1048788at2"/>
<evidence type="ECO:0000313" key="2">
    <source>
        <dbReference type="EMBL" id="EIM78741.1"/>
    </source>
</evidence>
<accession>I5CA89</accession>
<comment type="caution">
    <text evidence="2">The sequence shown here is derived from an EMBL/GenBank/DDBJ whole genome shotgun (WGS) entry which is preliminary data.</text>
</comment>
<name>I5CA89_9BACT</name>
<proteinExistence type="predicted"/>
<feature type="transmembrane region" description="Helical" evidence="1">
    <location>
        <begin position="89"/>
        <end position="113"/>
    </location>
</feature>
<dbReference type="RefSeq" id="WP_009053290.1">
    <property type="nucleotide sequence ID" value="NZ_AJYA01000002.1"/>
</dbReference>
<feature type="transmembrane region" description="Helical" evidence="1">
    <location>
        <begin position="54"/>
        <end position="77"/>
    </location>
</feature>
<dbReference type="STRING" id="1189621.A3SI_01686"/>
<dbReference type="AlphaFoldDB" id="I5CA89"/>
<sequence>MEFKKFFKSYLGLLLGLIALAVRFLFDAFPQLAEYGYARGLFPFLRLGLDFSVGLLPFPLIYLFFIAVLAVFFRFFWRLRQRTRWTQRLAFASRALLNGVGFLLFSFLVVWGFNYQRFPVVQQAGLQKSALSLEQLQAEMQYTVQDLDSLRALLTTDTLALEASVPFRELERDIRAAVKEHVGLLGLNNPGRPRTHPLYPKGLMRRLGIIGIYFPFTGESYIDASLHFLEQPFTIAHEMAHSFGVTSEGEANLVAWVVGYASSDPLLRYSAQVQLLLYQLRDFYFLAPDQYGAFVGALPKGVLADLRALQENRERYRPLALEFSKKVNDTFLKAQGVKAGVESYHELPMLAAAWRQRGM</sequence>
<keyword evidence="1" id="KW-0812">Transmembrane</keyword>
<dbReference type="PATRIC" id="fig|1189621.3.peg.351"/>
<dbReference type="InterPro" id="IPR024294">
    <property type="entry name" value="DUF3810"/>
</dbReference>
<organism evidence="2 3">
    <name type="scientific">Nitritalea halalkaliphila LW7</name>
    <dbReference type="NCBI Taxonomy" id="1189621"/>
    <lineage>
        <taxon>Bacteria</taxon>
        <taxon>Pseudomonadati</taxon>
        <taxon>Bacteroidota</taxon>
        <taxon>Cytophagia</taxon>
        <taxon>Cytophagales</taxon>
        <taxon>Cyclobacteriaceae</taxon>
        <taxon>Nitritalea</taxon>
    </lineage>
</organism>
<evidence type="ECO:0000313" key="3">
    <source>
        <dbReference type="Proteomes" id="UP000005551"/>
    </source>
</evidence>
<keyword evidence="3" id="KW-1185">Reference proteome</keyword>
<evidence type="ECO:0000256" key="1">
    <source>
        <dbReference type="SAM" id="Phobius"/>
    </source>
</evidence>
<dbReference type="Proteomes" id="UP000005551">
    <property type="component" value="Unassembled WGS sequence"/>
</dbReference>
<keyword evidence="1" id="KW-0472">Membrane</keyword>
<reference evidence="2 3" key="1">
    <citation type="submission" date="2012-05" db="EMBL/GenBank/DDBJ databases">
        <title>Genome sequence of Nitritalea halalkaliphila LW7.</title>
        <authorList>
            <person name="Jangir P.K."/>
            <person name="Singh A."/>
            <person name="Shivaji S."/>
            <person name="Sharma R."/>
        </authorList>
    </citation>
    <scope>NUCLEOTIDE SEQUENCE [LARGE SCALE GENOMIC DNA]</scope>
    <source>
        <strain evidence="2 3">LW7</strain>
    </source>
</reference>
<dbReference type="Pfam" id="PF12725">
    <property type="entry name" value="DUF3810"/>
    <property type="match status" value="1"/>
</dbReference>
<gene>
    <name evidence="2" type="ORF">A3SI_01686</name>
</gene>